<reference evidence="1" key="2">
    <citation type="submission" date="2021-08" db="EMBL/GenBank/DDBJ databases">
        <authorList>
            <person name="Tani A."/>
            <person name="Ola A."/>
            <person name="Ogura Y."/>
            <person name="Katsura K."/>
            <person name="Hayashi T."/>
        </authorList>
    </citation>
    <scope>NUCLEOTIDE SEQUENCE</scope>
    <source>
        <strain evidence="1">NBRC 103626</strain>
    </source>
</reference>
<name>A0AA37HRG6_9HYPH</name>
<sequence>MLKRMILTGMAEFMAFGLLSVALAAWGVALAPMH</sequence>
<evidence type="ECO:0000313" key="1">
    <source>
        <dbReference type="EMBL" id="GJD80483.1"/>
    </source>
</evidence>
<dbReference type="EMBL" id="BPQM01000097">
    <property type="protein sequence ID" value="GJD80483.1"/>
    <property type="molecule type" value="Genomic_DNA"/>
</dbReference>
<reference evidence="1" key="1">
    <citation type="journal article" date="2016" name="Front. Microbiol.">
        <title>Genome Sequence of the Piezophilic, Mesophilic Sulfate-Reducing Bacterium Desulfovibrio indicus J2T.</title>
        <authorList>
            <person name="Cao J."/>
            <person name="Maignien L."/>
            <person name="Shao Z."/>
            <person name="Alain K."/>
            <person name="Jebbar M."/>
        </authorList>
    </citation>
    <scope>NUCLEOTIDE SEQUENCE</scope>
    <source>
        <strain evidence="1">NBRC 103626</strain>
    </source>
</reference>
<organism evidence="1 2">
    <name type="scientific">Methylobacterium gregans</name>
    <dbReference type="NCBI Taxonomy" id="374424"/>
    <lineage>
        <taxon>Bacteria</taxon>
        <taxon>Pseudomonadati</taxon>
        <taxon>Pseudomonadota</taxon>
        <taxon>Alphaproteobacteria</taxon>
        <taxon>Hyphomicrobiales</taxon>
        <taxon>Methylobacteriaceae</taxon>
        <taxon>Methylobacterium</taxon>
    </lineage>
</organism>
<evidence type="ECO:0000313" key="2">
    <source>
        <dbReference type="Proteomes" id="UP001055108"/>
    </source>
</evidence>
<gene>
    <name evidence="1" type="ORF">NBEOAGPD_3724</name>
</gene>
<dbReference type="Proteomes" id="UP001055108">
    <property type="component" value="Unassembled WGS sequence"/>
</dbReference>
<protein>
    <submittedName>
        <fullName evidence="1">Uncharacterized protein</fullName>
    </submittedName>
</protein>
<proteinExistence type="predicted"/>
<keyword evidence="2" id="KW-1185">Reference proteome</keyword>
<comment type="caution">
    <text evidence="1">The sequence shown here is derived from an EMBL/GenBank/DDBJ whole genome shotgun (WGS) entry which is preliminary data.</text>
</comment>
<dbReference type="AlphaFoldDB" id="A0AA37HRG6"/>
<accession>A0AA37HRG6</accession>